<accession>A0A7J7FT15</accession>
<gene>
    <name evidence="4" type="ORF">HYC85_027701</name>
</gene>
<evidence type="ECO:0008006" key="6">
    <source>
        <dbReference type="Google" id="ProtNLM"/>
    </source>
</evidence>
<proteinExistence type="inferred from homology"/>
<dbReference type="EMBL" id="JACBKZ010000014">
    <property type="protein sequence ID" value="KAF5931530.1"/>
    <property type="molecule type" value="Genomic_DNA"/>
</dbReference>
<reference evidence="4 5" key="2">
    <citation type="submission" date="2020-07" db="EMBL/GenBank/DDBJ databases">
        <title>Genome assembly of wild tea tree DASZ reveals pedigree and selection history of tea varieties.</title>
        <authorList>
            <person name="Zhang W."/>
        </authorList>
    </citation>
    <scope>NUCLEOTIDE SEQUENCE [LARGE SCALE GENOMIC DNA]</scope>
    <source>
        <strain evidence="5">cv. G240</strain>
        <tissue evidence="4">Leaf</tissue>
    </source>
</reference>
<evidence type="ECO:0000256" key="1">
    <source>
        <dbReference type="ARBA" id="ARBA00009592"/>
    </source>
</evidence>
<protein>
    <recommendedName>
        <fullName evidence="6">Non-specific serine/threonine protein kinase</fullName>
    </recommendedName>
</protein>
<evidence type="ECO:0000256" key="2">
    <source>
        <dbReference type="ARBA" id="ARBA00022614"/>
    </source>
</evidence>
<comment type="caution">
    <text evidence="4">The sequence shown here is derived from an EMBL/GenBank/DDBJ whole genome shotgun (WGS) entry which is preliminary data.</text>
</comment>
<evidence type="ECO:0000313" key="5">
    <source>
        <dbReference type="Proteomes" id="UP000593564"/>
    </source>
</evidence>
<organism evidence="4 5">
    <name type="scientific">Camellia sinensis</name>
    <name type="common">Tea plant</name>
    <name type="synonym">Thea sinensis</name>
    <dbReference type="NCBI Taxonomy" id="4442"/>
    <lineage>
        <taxon>Eukaryota</taxon>
        <taxon>Viridiplantae</taxon>
        <taxon>Streptophyta</taxon>
        <taxon>Embryophyta</taxon>
        <taxon>Tracheophyta</taxon>
        <taxon>Spermatophyta</taxon>
        <taxon>Magnoliopsida</taxon>
        <taxon>eudicotyledons</taxon>
        <taxon>Gunneridae</taxon>
        <taxon>Pentapetalae</taxon>
        <taxon>asterids</taxon>
        <taxon>Ericales</taxon>
        <taxon>Theaceae</taxon>
        <taxon>Camellia</taxon>
    </lineage>
</organism>
<comment type="similarity">
    <text evidence="1">Belongs to the RLP family.</text>
</comment>
<reference evidence="5" key="1">
    <citation type="journal article" date="2020" name="Nat. Commun.">
        <title>Genome assembly of wild tea tree DASZ reveals pedigree and selection history of tea varieties.</title>
        <authorList>
            <person name="Zhang W."/>
            <person name="Zhang Y."/>
            <person name="Qiu H."/>
            <person name="Guo Y."/>
            <person name="Wan H."/>
            <person name="Zhang X."/>
            <person name="Scossa F."/>
            <person name="Alseekh S."/>
            <person name="Zhang Q."/>
            <person name="Wang P."/>
            <person name="Xu L."/>
            <person name="Schmidt M.H."/>
            <person name="Jia X."/>
            <person name="Li D."/>
            <person name="Zhu A."/>
            <person name="Guo F."/>
            <person name="Chen W."/>
            <person name="Ni D."/>
            <person name="Usadel B."/>
            <person name="Fernie A.R."/>
            <person name="Wen W."/>
        </authorList>
    </citation>
    <scope>NUCLEOTIDE SEQUENCE [LARGE SCALE GENOMIC DNA]</scope>
    <source>
        <strain evidence="5">cv. G240</strain>
    </source>
</reference>
<dbReference type="InterPro" id="IPR051502">
    <property type="entry name" value="RLP_Defense_Trigger"/>
</dbReference>
<name>A0A7J7FT15_CAMSI</name>
<dbReference type="InterPro" id="IPR001611">
    <property type="entry name" value="Leu-rich_rpt"/>
</dbReference>
<evidence type="ECO:0000313" key="4">
    <source>
        <dbReference type="EMBL" id="KAF5931530.1"/>
    </source>
</evidence>
<dbReference type="PANTHER" id="PTHR48062">
    <property type="entry name" value="RECEPTOR-LIKE PROTEIN 14"/>
    <property type="match status" value="1"/>
</dbReference>
<evidence type="ECO:0000256" key="3">
    <source>
        <dbReference type="ARBA" id="ARBA00022737"/>
    </source>
</evidence>
<dbReference type="AlphaFoldDB" id="A0A7J7FT15"/>
<dbReference type="SUPFAM" id="SSF52058">
    <property type="entry name" value="L domain-like"/>
    <property type="match status" value="1"/>
</dbReference>
<sequence length="110" mass="12515">MALILTLALQNNSFVNLFFLSQYCYISTYQIDISDNHLSGQIQANIGDMFPYISYLNLSWNDFEGGIPSSFGPLTNVLSKLLELYFLDISNNYMFGKIPSSIDNMTSFNR</sequence>
<keyword evidence="3" id="KW-0677">Repeat</keyword>
<dbReference type="Proteomes" id="UP000593564">
    <property type="component" value="Unassembled WGS sequence"/>
</dbReference>
<keyword evidence="5" id="KW-1185">Reference proteome</keyword>
<dbReference type="InterPro" id="IPR032675">
    <property type="entry name" value="LRR_dom_sf"/>
</dbReference>
<dbReference type="Gene3D" id="3.80.10.10">
    <property type="entry name" value="Ribonuclease Inhibitor"/>
    <property type="match status" value="1"/>
</dbReference>
<dbReference type="PANTHER" id="PTHR48062:SF21">
    <property type="entry name" value="RECEPTOR-LIKE PROTEIN 12"/>
    <property type="match status" value="1"/>
</dbReference>
<dbReference type="Pfam" id="PF00560">
    <property type="entry name" value="LRR_1"/>
    <property type="match status" value="2"/>
</dbReference>
<keyword evidence="2" id="KW-0433">Leucine-rich repeat</keyword>